<comment type="catalytic activity">
    <reaction evidence="2">
        <text>GTP + H2O = 7,8-dihydroneopterin 3'-triphosphate + formate + H(+)</text>
        <dbReference type="Rhea" id="RHEA:17473"/>
        <dbReference type="ChEBI" id="CHEBI:15377"/>
        <dbReference type="ChEBI" id="CHEBI:15378"/>
        <dbReference type="ChEBI" id="CHEBI:15740"/>
        <dbReference type="ChEBI" id="CHEBI:37565"/>
        <dbReference type="ChEBI" id="CHEBI:58462"/>
        <dbReference type="EC" id="3.5.4.16"/>
    </reaction>
</comment>
<comment type="function">
    <text evidence="2">Converts GTP to 7,8-dihydroneopterin triphosphate.</text>
</comment>
<dbReference type="UniPathway" id="UPA00848">
    <property type="reaction ID" value="UER00151"/>
</dbReference>
<dbReference type="GO" id="GO:0046654">
    <property type="term" value="P:tetrahydrofolate biosynthetic process"/>
    <property type="evidence" value="ECO:0007669"/>
    <property type="project" value="UniProtKB-UniRule"/>
</dbReference>
<dbReference type="PANTHER" id="PTHR36445">
    <property type="entry name" value="GTP CYCLOHYDROLASE MPTA"/>
    <property type="match status" value="1"/>
</dbReference>
<dbReference type="PANTHER" id="PTHR36445:SF1">
    <property type="entry name" value="GTP CYCLOHYDROLASE MPTA"/>
    <property type="match status" value="1"/>
</dbReference>
<comment type="caution">
    <text evidence="3">The sequence shown here is derived from an EMBL/GenBank/DDBJ whole genome shotgun (WGS) entry which is preliminary data.</text>
</comment>
<dbReference type="GO" id="GO:0003934">
    <property type="term" value="F:GTP cyclohydrolase I activity"/>
    <property type="evidence" value="ECO:0007669"/>
    <property type="project" value="UniProtKB-UniRule"/>
</dbReference>
<gene>
    <name evidence="2" type="primary">folE2</name>
    <name evidence="3" type="ORF">OFAG_01766</name>
</gene>
<dbReference type="Proteomes" id="UP000003973">
    <property type="component" value="Unassembled WGS sequence"/>
</dbReference>
<dbReference type="EMBL" id="ACDP02000001">
    <property type="protein sequence ID" value="EEO28613.2"/>
    <property type="molecule type" value="Genomic_DNA"/>
</dbReference>
<dbReference type="HOGENOM" id="CLU_062816_1_1_4"/>
<dbReference type="Pfam" id="PF02649">
    <property type="entry name" value="GCHY-1"/>
    <property type="match status" value="1"/>
</dbReference>
<reference evidence="3" key="1">
    <citation type="submission" date="2011-10" db="EMBL/GenBank/DDBJ databases">
        <title>The Genome Sequence of Oxalobacter formigenes HOxBLS.</title>
        <authorList>
            <consortium name="The Broad Institute Genome Sequencing Platform"/>
            <person name="Earl A."/>
            <person name="Ward D."/>
            <person name="Feldgarden M."/>
            <person name="Gevers D."/>
            <person name="Allison M.J."/>
            <person name="Humphrey S."/>
            <person name="Young S.K."/>
            <person name="Zeng Q."/>
            <person name="Gargeya S."/>
            <person name="Fitzgerald M."/>
            <person name="Haas B."/>
            <person name="Abouelleil A."/>
            <person name="Alvarado L."/>
            <person name="Arachchi H.M."/>
            <person name="Berlin A."/>
            <person name="Brown A."/>
            <person name="Chapman S.B."/>
            <person name="Chen Z."/>
            <person name="Dunbar C."/>
            <person name="Freedman E."/>
            <person name="Gearin G."/>
            <person name="Goldberg J."/>
            <person name="Griggs A."/>
            <person name="Gujja S."/>
            <person name="Heiman D."/>
            <person name="Howarth C."/>
            <person name="Larson L."/>
            <person name="Lui A."/>
            <person name="MacDonald P.J.P."/>
            <person name="Montmayeur A."/>
            <person name="Murphy C."/>
            <person name="Neiman D."/>
            <person name="Pearson M."/>
            <person name="Priest M."/>
            <person name="Roberts A."/>
            <person name="Saif S."/>
            <person name="Shea T."/>
            <person name="Shenoy N."/>
            <person name="Sisk P."/>
            <person name="Stolte C."/>
            <person name="Sykes S."/>
            <person name="Wortman J."/>
            <person name="Nusbaum C."/>
            <person name="Birren B."/>
        </authorList>
    </citation>
    <scope>NUCLEOTIDE SEQUENCE [LARGE SCALE GENOMIC DNA]</scope>
    <source>
        <strain evidence="3">HOxBLS</strain>
    </source>
</reference>
<evidence type="ECO:0000313" key="3">
    <source>
        <dbReference type="EMBL" id="EEO28613.2"/>
    </source>
</evidence>
<accession>C3X5X7</accession>
<proteinExistence type="inferred from homology"/>
<dbReference type="EC" id="3.5.4.16" evidence="2"/>
<evidence type="ECO:0000256" key="1">
    <source>
        <dbReference type="ARBA" id="ARBA00022801"/>
    </source>
</evidence>
<evidence type="ECO:0000256" key="2">
    <source>
        <dbReference type="HAMAP-Rule" id="MF_01527"/>
    </source>
</evidence>
<dbReference type="Gene3D" id="3.10.270.10">
    <property type="entry name" value="Urate Oxidase"/>
    <property type="match status" value="1"/>
</dbReference>
<comment type="pathway">
    <text evidence="2">Cofactor biosynthesis; 7,8-dihydroneopterin triphosphate biosynthesis; 7,8-dihydroneopterin triphosphate from GTP: step 1/1.</text>
</comment>
<keyword evidence="4" id="KW-1185">Reference proteome</keyword>
<dbReference type="eggNOG" id="COG1469">
    <property type="taxonomic scope" value="Bacteria"/>
</dbReference>
<sequence length="299" mass="33648">MNFRDSHSFECNWEDCSNIRTTITSSSATKMNSDLHSIPDVQSTLDTRHIAIQKVGVKGVRHPLRIQTKNGIQSSVGTWNMYVRLPDQKKGTHMSRFIALLEEFTGSDSAPLNIGVFGQLIRDMLKLLDAESGSIELSFPFFMTKAAPVSGVKSLMDYEVGFIGEMNKDHIEISQTVLVPVTSLCPCSKEISAYGAHNQRSHITVKAILKEDLPVEELITKIEAEASCELFGLLKRPDEKYVTEHAYDNPKFVEDLVRDVACMLNTDERIVAYTLEAENFESIHNHSAYACIEFDKRIR</sequence>
<organism evidence="3 4">
    <name type="scientific">Oxalobacter paraformigenes</name>
    <dbReference type="NCBI Taxonomy" id="556268"/>
    <lineage>
        <taxon>Bacteria</taxon>
        <taxon>Pseudomonadati</taxon>
        <taxon>Pseudomonadota</taxon>
        <taxon>Betaproteobacteria</taxon>
        <taxon>Burkholderiales</taxon>
        <taxon>Oxalobacteraceae</taxon>
        <taxon>Oxalobacter</taxon>
    </lineage>
</organism>
<evidence type="ECO:0000313" key="4">
    <source>
        <dbReference type="Proteomes" id="UP000003973"/>
    </source>
</evidence>
<dbReference type="NCBIfam" id="NF010200">
    <property type="entry name" value="PRK13674.1-1"/>
    <property type="match status" value="1"/>
</dbReference>
<comment type="similarity">
    <text evidence="2">Belongs to the GTP cyclohydrolase IV family.</text>
</comment>
<feature type="site" description="May be catalytically important" evidence="2">
    <location>
        <position position="185"/>
    </location>
</feature>
<dbReference type="InterPro" id="IPR022838">
    <property type="entry name" value="GTP_cyclohydrolase_FolE2"/>
</dbReference>
<dbReference type="InterPro" id="IPR003801">
    <property type="entry name" value="GTP_cyclohydrolase_FolE2/MptA"/>
</dbReference>
<name>C3X5X7_9BURK</name>
<dbReference type="AlphaFoldDB" id="C3X5X7"/>
<protein>
    <recommendedName>
        <fullName evidence="2">GTP cyclohydrolase FolE2</fullName>
        <ecNumber evidence="2">3.5.4.16</ecNumber>
    </recommendedName>
</protein>
<keyword evidence="1 2" id="KW-0378">Hydrolase</keyword>
<dbReference type="HAMAP" id="MF_01527_B">
    <property type="entry name" value="GTP_cyclohydrol_B"/>
    <property type="match status" value="1"/>
</dbReference>